<comment type="similarity">
    <text evidence="2 3">Belongs to the peptidase S26 family.</text>
</comment>
<dbReference type="PANTHER" id="PTHR43390:SF1">
    <property type="entry name" value="CHLOROPLAST PROCESSING PEPTIDASE"/>
    <property type="match status" value="1"/>
</dbReference>
<evidence type="ECO:0000313" key="6">
    <source>
        <dbReference type="Proteomes" id="UP001500842"/>
    </source>
</evidence>
<evidence type="ECO:0000256" key="2">
    <source>
        <dbReference type="ARBA" id="ARBA00009370"/>
    </source>
</evidence>
<dbReference type="NCBIfam" id="TIGR02227">
    <property type="entry name" value="sigpep_I_bact"/>
    <property type="match status" value="1"/>
</dbReference>
<gene>
    <name evidence="5" type="ORF">GCM10009788_59260</name>
</gene>
<dbReference type="PRINTS" id="PR00727">
    <property type="entry name" value="LEADERPTASE"/>
</dbReference>
<dbReference type="InterPro" id="IPR019533">
    <property type="entry name" value="Peptidase_S26"/>
</dbReference>
<dbReference type="Pfam" id="PF10502">
    <property type="entry name" value="Peptidase_S26"/>
    <property type="match status" value="1"/>
</dbReference>
<dbReference type="EMBL" id="BAAAOR010000055">
    <property type="protein sequence ID" value="GAA1549576.1"/>
    <property type="molecule type" value="Genomic_DNA"/>
</dbReference>
<dbReference type="InterPro" id="IPR000223">
    <property type="entry name" value="Pept_S26A_signal_pept_1"/>
</dbReference>
<organism evidence="5 6">
    <name type="scientific">Nocardioides humi</name>
    <dbReference type="NCBI Taxonomy" id="449461"/>
    <lineage>
        <taxon>Bacteria</taxon>
        <taxon>Bacillati</taxon>
        <taxon>Actinomycetota</taxon>
        <taxon>Actinomycetes</taxon>
        <taxon>Propionibacteriales</taxon>
        <taxon>Nocardioidaceae</taxon>
        <taxon>Nocardioides</taxon>
    </lineage>
</organism>
<dbReference type="InterPro" id="IPR036286">
    <property type="entry name" value="LexA/Signal_pep-like_sf"/>
</dbReference>
<evidence type="ECO:0000313" key="5">
    <source>
        <dbReference type="EMBL" id="GAA1549576.1"/>
    </source>
</evidence>
<accession>A0ABN2BY48</accession>
<dbReference type="SUPFAM" id="SSF51306">
    <property type="entry name" value="LexA/Signal peptidase"/>
    <property type="match status" value="1"/>
</dbReference>
<comment type="subcellular location">
    <subcellularLocation>
        <location evidence="1">Cell membrane</location>
        <topology evidence="1">Single-pass type II membrane protein</topology>
    </subcellularLocation>
    <subcellularLocation>
        <location evidence="3">Membrane</location>
        <topology evidence="3">Single-pass type II membrane protein</topology>
    </subcellularLocation>
</comment>
<dbReference type="EC" id="3.4.21.89" evidence="3"/>
<dbReference type="RefSeq" id="WP_181410722.1">
    <property type="nucleotide sequence ID" value="NZ_BAAAOR010000055.1"/>
</dbReference>
<reference evidence="5 6" key="1">
    <citation type="journal article" date="2019" name="Int. J. Syst. Evol. Microbiol.">
        <title>The Global Catalogue of Microorganisms (GCM) 10K type strain sequencing project: providing services to taxonomists for standard genome sequencing and annotation.</title>
        <authorList>
            <consortium name="The Broad Institute Genomics Platform"/>
            <consortium name="The Broad Institute Genome Sequencing Center for Infectious Disease"/>
            <person name="Wu L."/>
            <person name="Ma J."/>
        </authorList>
    </citation>
    <scope>NUCLEOTIDE SEQUENCE [LARGE SCALE GENOMIC DNA]</scope>
    <source>
        <strain evidence="5 6">JCM 14942</strain>
    </source>
</reference>
<keyword evidence="3" id="KW-0645">Protease</keyword>
<protein>
    <recommendedName>
        <fullName evidence="3">Signal peptidase I</fullName>
        <ecNumber evidence="3">3.4.21.89</ecNumber>
    </recommendedName>
</protein>
<dbReference type="Gene3D" id="2.10.109.10">
    <property type="entry name" value="Umud Fragment, subunit A"/>
    <property type="match status" value="1"/>
</dbReference>
<feature type="domain" description="Peptidase S26" evidence="4">
    <location>
        <begin position="17"/>
        <end position="179"/>
    </location>
</feature>
<proteinExistence type="inferred from homology"/>
<dbReference type="Proteomes" id="UP001500842">
    <property type="component" value="Unassembled WGS sequence"/>
</dbReference>
<evidence type="ECO:0000256" key="1">
    <source>
        <dbReference type="ARBA" id="ARBA00004401"/>
    </source>
</evidence>
<comment type="catalytic activity">
    <reaction evidence="3">
        <text>Cleavage of hydrophobic, N-terminal signal or leader sequences from secreted and periplasmic proteins.</text>
        <dbReference type="EC" id="3.4.21.89"/>
    </reaction>
</comment>
<evidence type="ECO:0000256" key="3">
    <source>
        <dbReference type="RuleBase" id="RU362042"/>
    </source>
</evidence>
<comment type="caution">
    <text evidence="5">The sequence shown here is derived from an EMBL/GenBank/DDBJ whole genome shotgun (WGS) entry which is preliminary data.</text>
</comment>
<name>A0ABN2BY48_9ACTN</name>
<sequence length="186" mass="19419">MSAPVTRRRRTRACWLLAGVAVLVAAVLGTGTVGVAHVVSVSMAPSYDVGSTLLTTRVGSADPRRGDVVVFEVPASWRAAADESGADLTSGLMVKRVLAVGGDHVVCCAPGGLVVVNDAVVEEPYLASRPESTSNATYDVTIPAGHLWLVGDNRRRSFDSRAMHVRDPGAGFVPVAAVRALVLRGF</sequence>
<keyword evidence="6" id="KW-1185">Reference proteome</keyword>
<dbReference type="CDD" id="cd06530">
    <property type="entry name" value="S26_SPase_I"/>
    <property type="match status" value="1"/>
</dbReference>
<dbReference type="PANTHER" id="PTHR43390">
    <property type="entry name" value="SIGNAL PEPTIDASE I"/>
    <property type="match status" value="1"/>
</dbReference>
<keyword evidence="3" id="KW-0378">Hydrolase</keyword>
<evidence type="ECO:0000259" key="4">
    <source>
        <dbReference type="Pfam" id="PF10502"/>
    </source>
</evidence>